<dbReference type="Proteomes" id="UP000016931">
    <property type="component" value="Unassembled WGS sequence"/>
</dbReference>
<dbReference type="AlphaFoldDB" id="M3D5R3"/>
<evidence type="ECO:0000313" key="1">
    <source>
        <dbReference type="EMBL" id="EMF13490.1"/>
    </source>
</evidence>
<organism evidence="1 2">
    <name type="scientific">Sphaerulina musiva (strain SO2202)</name>
    <name type="common">Poplar stem canker fungus</name>
    <name type="synonym">Septoria musiva</name>
    <dbReference type="NCBI Taxonomy" id="692275"/>
    <lineage>
        <taxon>Eukaryota</taxon>
        <taxon>Fungi</taxon>
        <taxon>Dikarya</taxon>
        <taxon>Ascomycota</taxon>
        <taxon>Pezizomycotina</taxon>
        <taxon>Dothideomycetes</taxon>
        <taxon>Dothideomycetidae</taxon>
        <taxon>Mycosphaerellales</taxon>
        <taxon>Mycosphaerellaceae</taxon>
        <taxon>Sphaerulina</taxon>
    </lineage>
</organism>
<evidence type="ECO:0000313" key="2">
    <source>
        <dbReference type="Proteomes" id="UP000016931"/>
    </source>
</evidence>
<name>M3D5R3_SPHMS</name>
<dbReference type="HOGENOM" id="CLU_2489542_0_0_1"/>
<accession>M3D5R3</accession>
<protein>
    <submittedName>
        <fullName evidence="1">Uncharacterized protein</fullName>
    </submittedName>
</protein>
<reference evidence="1 2" key="1">
    <citation type="journal article" date="2012" name="PLoS Pathog.">
        <title>Diverse lifestyles and strategies of plant pathogenesis encoded in the genomes of eighteen Dothideomycetes fungi.</title>
        <authorList>
            <person name="Ohm R.A."/>
            <person name="Feau N."/>
            <person name="Henrissat B."/>
            <person name="Schoch C.L."/>
            <person name="Horwitz B.A."/>
            <person name="Barry K.W."/>
            <person name="Condon B.J."/>
            <person name="Copeland A.C."/>
            <person name="Dhillon B."/>
            <person name="Glaser F."/>
            <person name="Hesse C.N."/>
            <person name="Kosti I."/>
            <person name="LaButti K."/>
            <person name="Lindquist E.A."/>
            <person name="Lucas S."/>
            <person name="Salamov A.A."/>
            <person name="Bradshaw R.E."/>
            <person name="Ciuffetti L."/>
            <person name="Hamelin R.C."/>
            <person name="Kema G.H.J."/>
            <person name="Lawrence C."/>
            <person name="Scott J.A."/>
            <person name="Spatafora J.W."/>
            <person name="Turgeon B.G."/>
            <person name="de Wit P.J.G.M."/>
            <person name="Zhong S."/>
            <person name="Goodwin S.B."/>
            <person name="Grigoriev I.V."/>
        </authorList>
    </citation>
    <scope>NUCLEOTIDE SEQUENCE [LARGE SCALE GENOMIC DNA]</scope>
    <source>
        <strain evidence="1 2">SO2202</strain>
    </source>
</reference>
<keyword evidence="2" id="KW-1185">Reference proteome</keyword>
<feature type="non-terminal residue" evidence="1">
    <location>
        <position position="87"/>
    </location>
</feature>
<dbReference type="EMBL" id="KB456263">
    <property type="protein sequence ID" value="EMF13490.1"/>
    <property type="molecule type" value="Genomic_DNA"/>
</dbReference>
<dbReference type="GeneID" id="27905454"/>
<dbReference type="RefSeq" id="XP_016761611.1">
    <property type="nucleotide sequence ID" value="XM_016908317.1"/>
</dbReference>
<proteinExistence type="predicted"/>
<dbReference type="OrthoDB" id="3927958at2759"/>
<sequence>MCCHSKIVYATCGHSEFGSRPLIKCRKAPADVVVASMPRCEIFAHPLKTLRIERLCPRCEAGRDTLLRSQAGRSAVTELRWDRPQWR</sequence>
<gene>
    <name evidence="1" type="ORF">SEPMUDRAFT_19380</name>
</gene>